<keyword evidence="5" id="KW-0349">Heme</keyword>
<accession>A0A8H7BQE2</accession>
<keyword evidence="3 5" id="KW-0479">Metal-binding</keyword>
<evidence type="ECO:0008006" key="8">
    <source>
        <dbReference type="Google" id="ProtNLM"/>
    </source>
</evidence>
<keyword evidence="7" id="KW-1185">Reference proteome</keyword>
<dbReference type="InterPro" id="IPR050196">
    <property type="entry name" value="Cytochrome_P450_Monoox"/>
</dbReference>
<dbReference type="Proteomes" id="UP000605846">
    <property type="component" value="Unassembled WGS sequence"/>
</dbReference>
<comment type="similarity">
    <text evidence="2">Belongs to the cytochrome P450 family.</text>
</comment>
<dbReference type="GO" id="GO:0004497">
    <property type="term" value="F:monooxygenase activity"/>
    <property type="evidence" value="ECO:0007669"/>
    <property type="project" value="InterPro"/>
</dbReference>
<comment type="caution">
    <text evidence="6">The sequence shown here is derived from an EMBL/GenBank/DDBJ whole genome shotgun (WGS) entry which is preliminary data.</text>
</comment>
<dbReference type="PANTHER" id="PTHR24291:SF175">
    <property type="entry name" value="CYTOCHROME P450"/>
    <property type="match status" value="1"/>
</dbReference>
<keyword evidence="4 5" id="KW-0408">Iron</keyword>
<dbReference type="GO" id="GO:0016705">
    <property type="term" value="F:oxidoreductase activity, acting on paired donors, with incorporation or reduction of molecular oxygen"/>
    <property type="evidence" value="ECO:0007669"/>
    <property type="project" value="InterPro"/>
</dbReference>
<evidence type="ECO:0000256" key="1">
    <source>
        <dbReference type="ARBA" id="ARBA00001971"/>
    </source>
</evidence>
<dbReference type="AlphaFoldDB" id="A0A8H7BQE2"/>
<dbReference type="GO" id="GO:0005506">
    <property type="term" value="F:iron ion binding"/>
    <property type="evidence" value="ECO:0007669"/>
    <property type="project" value="InterPro"/>
</dbReference>
<evidence type="ECO:0000256" key="3">
    <source>
        <dbReference type="ARBA" id="ARBA00022723"/>
    </source>
</evidence>
<dbReference type="InterPro" id="IPR002403">
    <property type="entry name" value="Cyt_P450_E_grp-IV"/>
</dbReference>
<dbReference type="PRINTS" id="PR00465">
    <property type="entry name" value="EP450IV"/>
</dbReference>
<comment type="cofactor">
    <cofactor evidence="1 5">
        <name>heme</name>
        <dbReference type="ChEBI" id="CHEBI:30413"/>
    </cofactor>
</comment>
<dbReference type="OrthoDB" id="1470350at2759"/>
<feature type="binding site" description="axial binding residue" evidence="5">
    <location>
        <position position="388"/>
    </location>
    <ligand>
        <name>heme</name>
        <dbReference type="ChEBI" id="CHEBI:30413"/>
    </ligand>
    <ligandPart>
        <name>Fe</name>
        <dbReference type="ChEBI" id="CHEBI:18248"/>
    </ligandPart>
</feature>
<evidence type="ECO:0000313" key="6">
    <source>
        <dbReference type="EMBL" id="KAF7725053.1"/>
    </source>
</evidence>
<gene>
    <name evidence="6" type="ORF">EC973_000460</name>
</gene>
<dbReference type="InterPro" id="IPR001128">
    <property type="entry name" value="Cyt_P450"/>
</dbReference>
<organism evidence="6 7">
    <name type="scientific">Apophysomyces ossiformis</name>
    <dbReference type="NCBI Taxonomy" id="679940"/>
    <lineage>
        <taxon>Eukaryota</taxon>
        <taxon>Fungi</taxon>
        <taxon>Fungi incertae sedis</taxon>
        <taxon>Mucoromycota</taxon>
        <taxon>Mucoromycotina</taxon>
        <taxon>Mucoromycetes</taxon>
        <taxon>Mucorales</taxon>
        <taxon>Mucorineae</taxon>
        <taxon>Mucoraceae</taxon>
        <taxon>Apophysomyces</taxon>
    </lineage>
</organism>
<dbReference type="PRINTS" id="PR00385">
    <property type="entry name" value="P450"/>
</dbReference>
<dbReference type="PANTHER" id="PTHR24291">
    <property type="entry name" value="CYTOCHROME P450 FAMILY 4"/>
    <property type="match status" value="1"/>
</dbReference>
<dbReference type="PROSITE" id="PS00018">
    <property type="entry name" value="EF_HAND_1"/>
    <property type="match status" value="1"/>
</dbReference>
<reference evidence="6" key="1">
    <citation type="submission" date="2020-01" db="EMBL/GenBank/DDBJ databases">
        <title>Genome Sequencing of Three Apophysomyces-Like Fungal Strains Confirms a Novel Fungal Genus in the Mucoromycota with divergent Burkholderia-like Endosymbiotic Bacteria.</title>
        <authorList>
            <person name="Stajich J.E."/>
            <person name="Macias A.M."/>
            <person name="Carter-House D."/>
            <person name="Lovett B."/>
            <person name="Kasson L.R."/>
            <person name="Berry K."/>
            <person name="Grigoriev I."/>
            <person name="Chang Y."/>
            <person name="Spatafora J."/>
            <person name="Kasson M.T."/>
        </authorList>
    </citation>
    <scope>NUCLEOTIDE SEQUENCE</scope>
    <source>
        <strain evidence="6">NRRL A-21654</strain>
    </source>
</reference>
<sequence>MRYGAILRWSRDYGNLLTWHGVFNAPRLLVTDPELVKQILVVRAYDFVKPRYLSQFIVPVIGEGLIVAEGATHRFQRKMLNPAFSVHALRQMVPLMAKPAWSLRDKWIQAIDADPTGAPAINVSATLSAVTLDIIALAGFGEDFQLIADSTNHRLSQAYKDVSLGDQLIHRILRVLFPIYGRFPNRGARQIEHAIQTLDEETSAIVRKNMAEPNGDNMLTRMIHEVDPDTGRQMSMKELQAQCLTFMAAGHETIATALTWCLWLLAKHQDVQTVLREEIKTLLKNDGDIPSYEELNQLHLLNNVCKETLRLIPPVPVTYRVACEELTLRDRVVPKGTLIVLSPLASHLSSKFWGEDVDQFKPSRWDELPAKNVSPYVYMPFLAGPHQCIGNKFALIEMKMILCTLIKDFCFTEKPGFRFKRQHVLVTRPSPNMTLIVQRV</sequence>
<evidence type="ECO:0000256" key="5">
    <source>
        <dbReference type="PIRSR" id="PIRSR602403-1"/>
    </source>
</evidence>
<dbReference type="EMBL" id="JABAYA010000105">
    <property type="protein sequence ID" value="KAF7725053.1"/>
    <property type="molecule type" value="Genomic_DNA"/>
</dbReference>
<evidence type="ECO:0000256" key="2">
    <source>
        <dbReference type="ARBA" id="ARBA00010617"/>
    </source>
</evidence>
<dbReference type="Pfam" id="PF00067">
    <property type="entry name" value="p450"/>
    <property type="match status" value="1"/>
</dbReference>
<proteinExistence type="inferred from homology"/>
<dbReference type="SUPFAM" id="SSF48264">
    <property type="entry name" value="Cytochrome P450"/>
    <property type="match status" value="1"/>
</dbReference>
<dbReference type="GO" id="GO:0020037">
    <property type="term" value="F:heme binding"/>
    <property type="evidence" value="ECO:0007669"/>
    <property type="project" value="InterPro"/>
</dbReference>
<name>A0A8H7BQE2_9FUNG</name>
<evidence type="ECO:0000313" key="7">
    <source>
        <dbReference type="Proteomes" id="UP000605846"/>
    </source>
</evidence>
<dbReference type="InterPro" id="IPR018247">
    <property type="entry name" value="EF_Hand_1_Ca_BS"/>
</dbReference>
<protein>
    <recommendedName>
        <fullName evidence="8">Cytochrome P450</fullName>
    </recommendedName>
</protein>
<dbReference type="InterPro" id="IPR036396">
    <property type="entry name" value="Cyt_P450_sf"/>
</dbReference>
<evidence type="ECO:0000256" key="4">
    <source>
        <dbReference type="ARBA" id="ARBA00023004"/>
    </source>
</evidence>
<dbReference type="Gene3D" id="1.10.630.10">
    <property type="entry name" value="Cytochrome P450"/>
    <property type="match status" value="1"/>
</dbReference>